<evidence type="ECO:0000313" key="3">
    <source>
        <dbReference type="EMBL" id="QBD79819.1"/>
    </source>
</evidence>
<dbReference type="RefSeq" id="WP_129890885.1">
    <property type="nucleotide sequence ID" value="NZ_CP035758.1"/>
</dbReference>
<dbReference type="CDD" id="cd00093">
    <property type="entry name" value="HTH_XRE"/>
    <property type="match status" value="1"/>
</dbReference>
<evidence type="ECO:0000256" key="1">
    <source>
        <dbReference type="SAM" id="MobiDB-lite"/>
    </source>
</evidence>
<feature type="domain" description="GAF" evidence="2">
    <location>
        <begin position="176"/>
        <end position="317"/>
    </location>
</feature>
<dbReference type="Pfam" id="PF01590">
    <property type="entry name" value="GAF"/>
    <property type="match status" value="1"/>
</dbReference>
<evidence type="ECO:0000313" key="4">
    <source>
        <dbReference type="Proteomes" id="UP000290365"/>
    </source>
</evidence>
<dbReference type="AlphaFoldDB" id="A0A4P6JVW4"/>
<dbReference type="InterPro" id="IPR010982">
    <property type="entry name" value="Lambda_DNA-bd_dom_sf"/>
</dbReference>
<feature type="region of interest" description="Disordered" evidence="1">
    <location>
        <begin position="1"/>
        <end position="69"/>
    </location>
</feature>
<dbReference type="InterPro" id="IPR003018">
    <property type="entry name" value="GAF"/>
</dbReference>
<gene>
    <name evidence="3" type="ORF">EPA93_29095</name>
</gene>
<evidence type="ECO:0000259" key="2">
    <source>
        <dbReference type="Pfam" id="PF01590"/>
    </source>
</evidence>
<feature type="compositionally biased region" description="Basic and acidic residues" evidence="1">
    <location>
        <begin position="53"/>
        <end position="69"/>
    </location>
</feature>
<accession>A0A4P6JVW4</accession>
<protein>
    <submittedName>
        <fullName evidence="3">GAF domain-containing protein</fullName>
    </submittedName>
</protein>
<name>A0A4P6JVW4_KTERU</name>
<dbReference type="EMBL" id="CP035758">
    <property type="protein sequence ID" value="QBD79819.1"/>
    <property type="molecule type" value="Genomic_DNA"/>
</dbReference>
<dbReference type="Proteomes" id="UP000290365">
    <property type="component" value="Chromosome"/>
</dbReference>
<dbReference type="OrthoDB" id="153391at2"/>
<keyword evidence="4" id="KW-1185">Reference proteome</keyword>
<dbReference type="InterPro" id="IPR001387">
    <property type="entry name" value="Cro/C1-type_HTH"/>
</dbReference>
<dbReference type="GO" id="GO:0003677">
    <property type="term" value="F:DNA binding"/>
    <property type="evidence" value="ECO:0007669"/>
    <property type="project" value="InterPro"/>
</dbReference>
<organism evidence="3 4">
    <name type="scientific">Ktedonosporobacter rubrisoli</name>
    <dbReference type="NCBI Taxonomy" id="2509675"/>
    <lineage>
        <taxon>Bacteria</taxon>
        <taxon>Bacillati</taxon>
        <taxon>Chloroflexota</taxon>
        <taxon>Ktedonobacteria</taxon>
        <taxon>Ktedonobacterales</taxon>
        <taxon>Ktedonosporobacteraceae</taxon>
        <taxon>Ktedonosporobacter</taxon>
    </lineage>
</organism>
<dbReference type="Gene3D" id="1.10.260.40">
    <property type="entry name" value="lambda repressor-like DNA-binding domains"/>
    <property type="match status" value="1"/>
</dbReference>
<feature type="compositionally biased region" description="Polar residues" evidence="1">
    <location>
        <begin position="40"/>
        <end position="52"/>
    </location>
</feature>
<sequence length="409" mass="46299">MENGPETGEHPKKRRGRPPGTWRTSSPSRSKRGKEDRTEQQTANLNNSQSARDTGELTEERPAAARQHEPFSGLLHSILQQDRTEIARVARTLDIAENTIYRWMNGTSAPRIHLLKKLPDVLVEQRRELIQAINQAFPGTFDTLALGIGEVGKDIYCHILELVATIEDEDIRFWQCAQTLFEHALQLLDVERHGISITYARLMPPWPDGIHSLREFHMLGSAPWPHNSESRGYLGSTTLAAASISSQHRQTWDITDKENRLQVEVDEHEESACAVPVVRGGRVAGVLIISCAHSGFFKDAMACRAVEEYALLLATALRDIDFQPYERLNLRPMLPLKWQRERIRQTYNQNILIYARAHGVSRTEAESYVQHTFEEEFERRAPDIAGQRRIAEKLPGAVKPYSATSSGQG</sequence>
<proteinExistence type="predicted"/>
<reference evidence="3 4" key="1">
    <citation type="submission" date="2019-01" db="EMBL/GenBank/DDBJ databases">
        <title>Ktedonosporobacter rubrisoli SCAWS-G2.</title>
        <authorList>
            <person name="Huang Y."/>
            <person name="Yan B."/>
        </authorList>
    </citation>
    <scope>NUCLEOTIDE SEQUENCE [LARGE SCALE GENOMIC DNA]</scope>
    <source>
        <strain evidence="3 4">SCAWS-G2</strain>
    </source>
</reference>
<dbReference type="KEGG" id="kbs:EPA93_29095"/>